<dbReference type="SUPFAM" id="SSF52151">
    <property type="entry name" value="FabD/lysophospholipase-like"/>
    <property type="match status" value="1"/>
</dbReference>
<feature type="chain" id="PRO_5020025114" description="PNPLA domain-containing protein" evidence="3">
    <location>
        <begin position="29"/>
        <end position="294"/>
    </location>
</feature>
<accession>A0A4D9CV73</accession>
<dbReference type="GO" id="GO:0005737">
    <property type="term" value="C:cytoplasm"/>
    <property type="evidence" value="ECO:0007669"/>
    <property type="project" value="TreeGrafter"/>
</dbReference>
<dbReference type="GO" id="GO:0055088">
    <property type="term" value="P:lipid homeostasis"/>
    <property type="evidence" value="ECO:0007669"/>
    <property type="project" value="TreeGrafter"/>
</dbReference>
<dbReference type="InterPro" id="IPR016035">
    <property type="entry name" value="Acyl_Trfase/lysoPLipase"/>
</dbReference>
<dbReference type="AlphaFoldDB" id="A0A4D9CV73"/>
<keyword evidence="1" id="KW-0443">Lipid metabolism</keyword>
<dbReference type="PROSITE" id="PS51635">
    <property type="entry name" value="PNPLA"/>
    <property type="match status" value="1"/>
</dbReference>
<dbReference type="Proteomes" id="UP000355283">
    <property type="component" value="Unassembled WGS sequence"/>
</dbReference>
<comment type="caution">
    <text evidence="5">The sequence shown here is derived from an EMBL/GenBank/DDBJ whole genome shotgun (WGS) entry which is preliminary data.</text>
</comment>
<feature type="signal peptide" evidence="3">
    <location>
        <begin position="1"/>
        <end position="28"/>
    </location>
</feature>
<dbReference type="GO" id="GO:0004806">
    <property type="term" value="F:triacylglycerol lipase activity"/>
    <property type="evidence" value="ECO:0007669"/>
    <property type="project" value="TreeGrafter"/>
</dbReference>
<dbReference type="EMBL" id="SDOX01000067">
    <property type="protein sequence ID" value="TFJ83152.1"/>
    <property type="molecule type" value="Genomic_DNA"/>
</dbReference>
<gene>
    <name evidence="5" type="ORF">NSK_005541</name>
</gene>
<comment type="caution">
    <text evidence="2">Lacks conserved residue(s) required for the propagation of feature annotation.</text>
</comment>
<evidence type="ECO:0000313" key="6">
    <source>
        <dbReference type="Proteomes" id="UP000355283"/>
    </source>
</evidence>
<dbReference type="GO" id="GO:0016020">
    <property type="term" value="C:membrane"/>
    <property type="evidence" value="ECO:0007669"/>
    <property type="project" value="TreeGrafter"/>
</dbReference>
<dbReference type="Pfam" id="PF01734">
    <property type="entry name" value="Patatin"/>
    <property type="match status" value="1"/>
</dbReference>
<dbReference type="InterPro" id="IPR033562">
    <property type="entry name" value="PLPL"/>
</dbReference>
<dbReference type="OrthoDB" id="197155at2759"/>
<feature type="domain" description="PNPLA" evidence="4">
    <location>
        <begin position="128"/>
        <end position="294"/>
    </location>
</feature>
<reference evidence="5 6" key="1">
    <citation type="submission" date="2019-01" db="EMBL/GenBank/DDBJ databases">
        <title>Nuclear Genome Assembly of the Microalgal Biofuel strain Nannochloropsis salina CCMP1776.</title>
        <authorList>
            <person name="Hovde B."/>
        </authorList>
    </citation>
    <scope>NUCLEOTIDE SEQUENCE [LARGE SCALE GENOMIC DNA]</scope>
    <source>
        <strain evidence="5 6">CCMP1776</strain>
    </source>
</reference>
<dbReference type="GO" id="GO:0005811">
    <property type="term" value="C:lipid droplet"/>
    <property type="evidence" value="ECO:0007669"/>
    <property type="project" value="TreeGrafter"/>
</dbReference>
<protein>
    <recommendedName>
        <fullName evidence="4">PNPLA domain-containing protein</fullName>
    </recommendedName>
</protein>
<evidence type="ECO:0000256" key="2">
    <source>
        <dbReference type="PROSITE-ProRule" id="PRU01161"/>
    </source>
</evidence>
<dbReference type="GO" id="GO:0019433">
    <property type="term" value="P:triglyceride catabolic process"/>
    <property type="evidence" value="ECO:0007669"/>
    <property type="project" value="TreeGrafter"/>
</dbReference>
<feature type="short sequence motif" description="GXSXG" evidence="2">
    <location>
        <begin position="160"/>
        <end position="164"/>
    </location>
</feature>
<proteinExistence type="predicted"/>
<dbReference type="PANTHER" id="PTHR12406:SF45">
    <property type="entry name" value="PATATIN"/>
    <property type="match status" value="1"/>
</dbReference>
<evidence type="ECO:0000259" key="4">
    <source>
        <dbReference type="PROSITE" id="PS51635"/>
    </source>
</evidence>
<keyword evidence="6" id="KW-1185">Reference proteome</keyword>
<evidence type="ECO:0000313" key="5">
    <source>
        <dbReference type="EMBL" id="TFJ83152.1"/>
    </source>
</evidence>
<dbReference type="InterPro" id="IPR002641">
    <property type="entry name" value="PNPLA_dom"/>
</dbReference>
<keyword evidence="3" id="KW-0732">Signal</keyword>
<name>A0A4D9CV73_9STRA</name>
<evidence type="ECO:0000256" key="3">
    <source>
        <dbReference type="SAM" id="SignalP"/>
    </source>
</evidence>
<dbReference type="PANTHER" id="PTHR12406">
    <property type="entry name" value="CALCIUM-INDEPENDENT PHOSPHOLIPASE A2 IPLA2 -RELATED"/>
    <property type="match status" value="1"/>
</dbReference>
<evidence type="ECO:0000256" key="1">
    <source>
        <dbReference type="ARBA" id="ARBA00023098"/>
    </source>
</evidence>
<sequence length="294" mass="30943">MLCKGIPILSLCAIPLLLIIIQTDVSYSFTSSALFHVSSSLPRYISPRCCPPSSSSYSSSSSSFASSSSSSFASSSSSAVCQSIYAQPTFSTTRNTTPSSSFPSPSPSSFSPSPSSSFPSPSFPAPTLSFPGGGIFFYWQAGAVHYLQHHFDLGQATLVGASAGALTAVLAGCAVSMPAAAERALALSMSISLWQRPLGLAGVWGGLVREWLDELLPQDAAERCQERVQLYVNLLDGQALFQDESRSLTFCSEASPFLSPLRFPSLASSFLPTPLQASPSVLVGSRTSKADTTF</sequence>
<organism evidence="5 6">
    <name type="scientific">Nannochloropsis salina CCMP1776</name>
    <dbReference type="NCBI Taxonomy" id="1027361"/>
    <lineage>
        <taxon>Eukaryota</taxon>
        <taxon>Sar</taxon>
        <taxon>Stramenopiles</taxon>
        <taxon>Ochrophyta</taxon>
        <taxon>Eustigmatophyceae</taxon>
        <taxon>Eustigmatales</taxon>
        <taxon>Monodopsidaceae</taxon>
        <taxon>Microchloropsis</taxon>
        <taxon>Microchloropsis salina</taxon>
    </lineage>
</organism>